<keyword evidence="5" id="KW-0676">Redox-active center</keyword>
<keyword evidence="3" id="KW-0560">Oxidoreductase</keyword>
<gene>
    <name evidence="7" type="ORF">AVDCRST_MAG48-3423</name>
</gene>
<sequence length="209" mass="23130">MLALVIGVGLYQTLGRSAEPAADAGPAAAGVMDERVVREDSRRLSTAADGKVTFVEFLDFECESCRAAYPAVEQLRQTYDGRVTFVARYFPLDGHVNGRRAARAVEAAARQGQFEAMYQRMYETQTQWGEQQVPKDDVFREFPVDLGLHMEQWEADDASAEVEQRIQADVEDGTALGVTGTPTFFLNGKPFAPESYEDLTRAFDEALAS</sequence>
<comment type="similarity">
    <text evidence="1">Belongs to the thioredoxin family. DsbA subfamily.</text>
</comment>
<dbReference type="InterPro" id="IPR013766">
    <property type="entry name" value="Thioredoxin_domain"/>
</dbReference>
<keyword evidence="2" id="KW-0732">Signal</keyword>
<evidence type="ECO:0000256" key="3">
    <source>
        <dbReference type="ARBA" id="ARBA00023002"/>
    </source>
</evidence>
<dbReference type="InterPro" id="IPR036249">
    <property type="entry name" value="Thioredoxin-like_sf"/>
</dbReference>
<protein>
    <submittedName>
        <fullName evidence="7">Periplasmic thiol:disulfide interchange protein DsbA</fullName>
    </submittedName>
</protein>
<dbReference type="SUPFAM" id="SSF52833">
    <property type="entry name" value="Thioredoxin-like"/>
    <property type="match status" value="1"/>
</dbReference>
<evidence type="ECO:0000256" key="4">
    <source>
        <dbReference type="ARBA" id="ARBA00023157"/>
    </source>
</evidence>
<dbReference type="GO" id="GO:0016491">
    <property type="term" value="F:oxidoreductase activity"/>
    <property type="evidence" value="ECO:0007669"/>
    <property type="project" value="UniProtKB-KW"/>
</dbReference>
<dbReference type="PROSITE" id="PS51352">
    <property type="entry name" value="THIOREDOXIN_2"/>
    <property type="match status" value="1"/>
</dbReference>
<feature type="domain" description="Thioredoxin" evidence="6">
    <location>
        <begin position="12"/>
        <end position="208"/>
    </location>
</feature>
<dbReference type="Gene3D" id="3.40.30.10">
    <property type="entry name" value="Glutaredoxin"/>
    <property type="match status" value="1"/>
</dbReference>
<dbReference type="InterPro" id="IPR012336">
    <property type="entry name" value="Thioredoxin-like_fold"/>
</dbReference>
<dbReference type="EMBL" id="CADCTS010000480">
    <property type="protein sequence ID" value="CAA9336778.1"/>
    <property type="molecule type" value="Genomic_DNA"/>
</dbReference>
<dbReference type="AlphaFoldDB" id="A0A6J4LLX5"/>
<reference evidence="7" key="1">
    <citation type="submission" date="2020-02" db="EMBL/GenBank/DDBJ databases">
        <authorList>
            <person name="Meier V. D."/>
        </authorList>
    </citation>
    <scope>NUCLEOTIDE SEQUENCE</scope>
    <source>
        <strain evidence="7">AVDCRST_MAG48</strain>
    </source>
</reference>
<dbReference type="PANTHER" id="PTHR13887:SF14">
    <property type="entry name" value="DISULFIDE BOND FORMATION PROTEIN D"/>
    <property type="match status" value="1"/>
</dbReference>
<keyword evidence="4" id="KW-1015">Disulfide bond</keyword>
<organism evidence="7">
    <name type="scientific">uncultured Friedmanniella sp</name>
    <dbReference type="NCBI Taxonomy" id="335381"/>
    <lineage>
        <taxon>Bacteria</taxon>
        <taxon>Bacillati</taxon>
        <taxon>Actinomycetota</taxon>
        <taxon>Actinomycetes</taxon>
        <taxon>Propionibacteriales</taxon>
        <taxon>Nocardioidaceae</taxon>
        <taxon>Friedmanniella</taxon>
        <taxon>environmental samples</taxon>
    </lineage>
</organism>
<evidence type="ECO:0000259" key="6">
    <source>
        <dbReference type="PROSITE" id="PS51352"/>
    </source>
</evidence>
<evidence type="ECO:0000256" key="2">
    <source>
        <dbReference type="ARBA" id="ARBA00022729"/>
    </source>
</evidence>
<dbReference type="PANTHER" id="PTHR13887">
    <property type="entry name" value="GLUTATHIONE S-TRANSFERASE KAPPA"/>
    <property type="match status" value="1"/>
</dbReference>
<name>A0A6J4LLX5_9ACTN</name>
<evidence type="ECO:0000256" key="5">
    <source>
        <dbReference type="ARBA" id="ARBA00023284"/>
    </source>
</evidence>
<evidence type="ECO:0000313" key="7">
    <source>
        <dbReference type="EMBL" id="CAA9336778.1"/>
    </source>
</evidence>
<dbReference type="Pfam" id="PF13462">
    <property type="entry name" value="Thioredoxin_4"/>
    <property type="match status" value="1"/>
</dbReference>
<evidence type="ECO:0000256" key="1">
    <source>
        <dbReference type="ARBA" id="ARBA00005791"/>
    </source>
</evidence>
<accession>A0A6J4LLX5</accession>
<proteinExistence type="inferred from homology"/>